<protein>
    <recommendedName>
        <fullName evidence="4">PEBP-like protein</fullName>
    </recommendedName>
</protein>
<name>A0A8H6SXW8_9AGAR</name>
<dbReference type="InterPro" id="IPR036610">
    <property type="entry name" value="PEBP-like_sf"/>
</dbReference>
<accession>A0A8H6SXW8</accession>
<gene>
    <name evidence="2" type="ORF">MIND_00426900</name>
</gene>
<keyword evidence="3" id="KW-1185">Reference proteome</keyword>
<dbReference type="GeneID" id="59343600"/>
<feature type="compositionally biased region" description="Low complexity" evidence="1">
    <location>
        <begin position="21"/>
        <end position="38"/>
    </location>
</feature>
<evidence type="ECO:0000313" key="3">
    <source>
        <dbReference type="Proteomes" id="UP000636479"/>
    </source>
</evidence>
<comment type="caution">
    <text evidence="2">The sequence shown here is derived from an EMBL/GenBank/DDBJ whole genome shotgun (WGS) entry which is preliminary data.</text>
</comment>
<dbReference type="InterPro" id="IPR008914">
    <property type="entry name" value="PEBP"/>
</dbReference>
<dbReference type="PANTHER" id="PTHR11362:SF82">
    <property type="entry name" value="PHOSPHATIDYLETHANOLAMINE-BINDING PROTEIN 4"/>
    <property type="match status" value="1"/>
</dbReference>
<proteinExistence type="predicted"/>
<evidence type="ECO:0008006" key="4">
    <source>
        <dbReference type="Google" id="ProtNLM"/>
    </source>
</evidence>
<feature type="region of interest" description="Disordered" evidence="1">
    <location>
        <begin position="21"/>
        <end position="104"/>
    </location>
</feature>
<dbReference type="AlphaFoldDB" id="A0A8H6SXW8"/>
<dbReference type="EMBL" id="JACAZF010000004">
    <property type="protein sequence ID" value="KAF7306357.1"/>
    <property type="molecule type" value="Genomic_DNA"/>
</dbReference>
<dbReference type="SUPFAM" id="SSF49777">
    <property type="entry name" value="PEBP-like"/>
    <property type="match status" value="1"/>
</dbReference>
<dbReference type="Gene3D" id="3.90.280.10">
    <property type="entry name" value="PEBP-like"/>
    <property type="match status" value="1"/>
</dbReference>
<organism evidence="2 3">
    <name type="scientific">Mycena indigotica</name>
    <dbReference type="NCBI Taxonomy" id="2126181"/>
    <lineage>
        <taxon>Eukaryota</taxon>
        <taxon>Fungi</taxon>
        <taxon>Dikarya</taxon>
        <taxon>Basidiomycota</taxon>
        <taxon>Agaricomycotina</taxon>
        <taxon>Agaricomycetes</taxon>
        <taxon>Agaricomycetidae</taxon>
        <taxon>Agaricales</taxon>
        <taxon>Marasmiineae</taxon>
        <taxon>Mycenaceae</taxon>
        <taxon>Mycena</taxon>
    </lineage>
</organism>
<evidence type="ECO:0000313" key="2">
    <source>
        <dbReference type="EMBL" id="KAF7306357.1"/>
    </source>
</evidence>
<feature type="region of interest" description="Disordered" evidence="1">
    <location>
        <begin position="480"/>
        <end position="510"/>
    </location>
</feature>
<feature type="compositionally biased region" description="Basic residues" evidence="1">
    <location>
        <begin position="69"/>
        <end position="78"/>
    </location>
</feature>
<dbReference type="OrthoDB" id="2153661at2759"/>
<dbReference type="CDD" id="cd00866">
    <property type="entry name" value="PEBP_euk"/>
    <property type="match status" value="1"/>
</dbReference>
<dbReference type="RefSeq" id="XP_037221376.1">
    <property type="nucleotide sequence ID" value="XM_037361084.1"/>
</dbReference>
<dbReference type="Proteomes" id="UP000636479">
    <property type="component" value="Unassembled WGS sequence"/>
</dbReference>
<evidence type="ECO:0000256" key="1">
    <source>
        <dbReference type="SAM" id="MobiDB-lite"/>
    </source>
</evidence>
<dbReference type="Gene3D" id="1.20.58.1180">
    <property type="match status" value="1"/>
</dbReference>
<dbReference type="PANTHER" id="PTHR11362">
    <property type="entry name" value="PHOSPHATIDYLETHANOLAMINE-BINDING PROTEIN"/>
    <property type="match status" value="1"/>
</dbReference>
<sequence length="591" mass="65644">MRMRMLRLALRVVRPGPARVGVRRATTTAVPTPGAAAGAPPPPPTTTTTTTKSKTALTPRPAHVPAPPKHGRRTRKASSRPSLAWTPPAPRAQPTPHALARAARRRARLARAFAAPQSARVPRFRVGFHVVRHAMPLRRGRRGRLGREARKRLEARGLLESRRNRKRTGRARVGMDAPRRWNAPVRAGVLPAYDEAVRLIRADAGAVRREAQALRAELRVAEKGGARAAEVEGMRERLHVLDVQSEVNLPEVRWSVANGMADMRIPSHRHLVEQRWRKEGDLDLLMERLHQMHVLPDVLPALHPTVDLRLTARLMPAHFAALMRRNRAGRGVNTYKEVVPGNYLTPKQTMAPPRVYANAFHTDVRLYTLLMLDADVPDPQHRTYTTFLHWLKPNIPLSATHAGRLAHLNSHTAYIPPHPQRGTPYHRYVTLLLPQPPRPGARYDRASEAAMAAQQAALEQRGAAAKERARQVEAAVAEAASALGPAGGGGRGRTTRPTHPNAAPEAEREHATLSARLEIPVVRDAERLRFDVRAFVKRWGLGDGVRGFGGGAHMFRGVWDSQVGAVYRYKLHEPQPRYGRANVKEEEGMKA</sequence>
<dbReference type="Pfam" id="PF01161">
    <property type="entry name" value="PBP"/>
    <property type="match status" value="1"/>
</dbReference>
<reference evidence="2" key="1">
    <citation type="submission" date="2020-05" db="EMBL/GenBank/DDBJ databases">
        <title>Mycena genomes resolve the evolution of fungal bioluminescence.</title>
        <authorList>
            <person name="Tsai I.J."/>
        </authorList>
    </citation>
    <scope>NUCLEOTIDE SEQUENCE</scope>
    <source>
        <strain evidence="2">171206Taipei</strain>
    </source>
</reference>
<dbReference type="InterPro" id="IPR035810">
    <property type="entry name" value="PEBP_euk"/>
</dbReference>